<protein>
    <submittedName>
        <fullName evidence="2">Ttn</fullName>
    </submittedName>
</protein>
<feature type="region of interest" description="Disordered" evidence="1">
    <location>
        <begin position="125"/>
        <end position="145"/>
    </location>
</feature>
<feature type="compositionally biased region" description="Polar residues" evidence="1">
    <location>
        <begin position="307"/>
        <end position="319"/>
    </location>
</feature>
<feature type="compositionally biased region" description="Basic and acidic residues" evidence="1">
    <location>
        <begin position="340"/>
        <end position="359"/>
    </location>
</feature>
<proteinExistence type="predicted"/>
<organism evidence="2 3">
    <name type="scientific">Acrasis kona</name>
    <dbReference type="NCBI Taxonomy" id="1008807"/>
    <lineage>
        <taxon>Eukaryota</taxon>
        <taxon>Discoba</taxon>
        <taxon>Heterolobosea</taxon>
        <taxon>Tetramitia</taxon>
        <taxon>Eutetramitia</taxon>
        <taxon>Acrasidae</taxon>
        <taxon>Acrasis</taxon>
    </lineage>
</organism>
<gene>
    <name evidence="2" type="ORF">AKO1_007120</name>
</gene>
<feature type="compositionally biased region" description="Basic and acidic residues" evidence="1">
    <location>
        <begin position="367"/>
        <end position="385"/>
    </location>
</feature>
<dbReference type="Proteomes" id="UP001431209">
    <property type="component" value="Unassembled WGS sequence"/>
</dbReference>
<sequence>MPTSANECAVKIKDGIQKLSQIEQEIQDVINYAVYTFPDVTQRYDMFSKMYDYLPNKLERLADELNRTGDSFSGLLSSHSDNINITNQNVTELFNTVACVKILQSEEQTKAQFHTVVAQKARGRKRKLNVDENDQNRRGGGGDFLDKRIKKVDLSKPDFASNILDDTGVVINISDDMNRKMALRREEILRQQEEERNRGKKKRGFLGWFGNGSSADLSVNPTPQPHTDDTVSTDTVSDDETSDTSSKRSMDDSRRPSISALEGSIARRPSTDDLPPLPKEKPKVPDMSSPDLPPTPRIKVEQPVASPVNNTVTSSSRPKSPNRGKLPDLPFETKLPPKPTLDEKKTLPPRPALEEKKETTTLPPKPTLEKKEALPLKPILEESNEKTLPPKPSLANKQSEQYEWEVDFDTAFDRNNSTQAPPAATTKIETPQKPIK</sequence>
<reference evidence="2 3" key="1">
    <citation type="submission" date="2024-03" db="EMBL/GenBank/DDBJ databases">
        <title>The Acrasis kona genome and developmental transcriptomes reveal deep origins of eukaryotic multicellular pathways.</title>
        <authorList>
            <person name="Sheikh S."/>
            <person name="Fu C.-J."/>
            <person name="Brown M.W."/>
            <person name="Baldauf S.L."/>
        </authorList>
    </citation>
    <scope>NUCLEOTIDE SEQUENCE [LARGE SCALE GENOMIC DNA]</scope>
    <source>
        <strain evidence="2 3">ATCC MYA-3509</strain>
    </source>
</reference>
<feature type="region of interest" description="Disordered" evidence="1">
    <location>
        <begin position="193"/>
        <end position="436"/>
    </location>
</feature>
<dbReference type="AlphaFoldDB" id="A0AAW2YTA8"/>
<dbReference type="EMBL" id="JAOPGA020000651">
    <property type="protein sequence ID" value="KAL0480324.1"/>
    <property type="molecule type" value="Genomic_DNA"/>
</dbReference>
<accession>A0AAW2YTA8</accession>
<feature type="compositionally biased region" description="Basic and acidic residues" evidence="1">
    <location>
        <begin position="128"/>
        <end position="137"/>
    </location>
</feature>
<evidence type="ECO:0000256" key="1">
    <source>
        <dbReference type="SAM" id="MobiDB-lite"/>
    </source>
</evidence>
<evidence type="ECO:0000313" key="2">
    <source>
        <dbReference type="EMBL" id="KAL0480324.1"/>
    </source>
</evidence>
<feature type="non-terminal residue" evidence="2">
    <location>
        <position position="436"/>
    </location>
</feature>
<comment type="caution">
    <text evidence="2">The sequence shown here is derived from an EMBL/GenBank/DDBJ whole genome shotgun (WGS) entry which is preliminary data.</text>
</comment>
<feature type="compositionally biased region" description="Polar residues" evidence="1">
    <location>
        <begin position="211"/>
        <end position="221"/>
    </location>
</feature>
<evidence type="ECO:0000313" key="3">
    <source>
        <dbReference type="Proteomes" id="UP001431209"/>
    </source>
</evidence>
<name>A0AAW2YTA8_9EUKA</name>
<feature type="compositionally biased region" description="Basic and acidic residues" evidence="1">
    <location>
        <begin position="245"/>
        <end position="255"/>
    </location>
</feature>
<keyword evidence="3" id="KW-1185">Reference proteome</keyword>